<dbReference type="Proteomes" id="UP000594454">
    <property type="component" value="Chromosome 2"/>
</dbReference>
<dbReference type="InterPro" id="IPR018170">
    <property type="entry name" value="Aldo/ket_reductase_CS"/>
</dbReference>
<feature type="active site" description="Proton donor" evidence="1">
    <location>
        <position position="51"/>
    </location>
</feature>
<dbReference type="OMA" id="METWRGM"/>
<sequence>MVIAPKIQLNNGIHMPVIGLGTLFSQSREIEEAVKNAIDCGYRHIDTAFCYGNEKDVGRAIKAKIEEGVIRREDIFVVTKLWSTHHEPSAVVPACQQSLQNLGLSYVDLYLMHFPVGFSQYGGINDIDYVHTWKAMEPLIDKGLARSIGLSNFNSEQIERVLQVCKVKPVVNQVECNIGFNQKKLIEFCKQRDIQITAYCPLGQPNPCKKDPPFLFDDRIKAMGAKYNKSAAQVALRYLIQIGTIPIPKSVTKHRIAENINIFDFELSGDDMRVLETYHTGKRKILFHFADSKHKYYPFNIEF</sequence>
<dbReference type="SUPFAM" id="SSF51430">
    <property type="entry name" value="NAD(P)-linked oxidoreductase"/>
    <property type="match status" value="1"/>
</dbReference>
<dbReference type="InParanoid" id="A0A7R8ULI7"/>
<dbReference type="OrthoDB" id="416253at2759"/>
<dbReference type="PIRSF" id="PIRSF000097">
    <property type="entry name" value="AKR"/>
    <property type="match status" value="1"/>
</dbReference>
<dbReference type="InterPro" id="IPR044488">
    <property type="entry name" value="AKR2E"/>
</dbReference>
<evidence type="ECO:0000256" key="2">
    <source>
        <dbReference type="PIRSR" id="PIRSR000097-2"/>
    </source>
</evidence>
<dbReference type="FunFam" id="3.20.20.100:FF:000023">
    <property type="entry name" value="aldose reductase"/>
    <property type="match status" value="1"/>
</dbReference>
<dbReference type="PRINTS" id="PR00069">
    <property type="entry name" value="ALDKETRDTASE"/>
</dbReference>
<gene>
    <name evidence="5" type="ORF">HERILL_LOCUS6065</name>
</gene>
<organism evidence="5 6">
    <name type="scientific">Hermetia illucens</name>
    <name type="common">Black soldier fly</name>
    <dbReference type="NCBI Taxonomy" id="343691"/>
    <lineage>
        <taxon>Eukaryota</taxon>
        <taxon>Metazoa</taxon>
        <taxon>Ecdysozoa</taxon>
        <taxon>Arthropoda</taxon>
        <taxon>Hexapoda</taxon>
        <taxon>Insecta</taxon>
        <taxon>Pterygota</taxon>
        <taxon>Neoptera</taxon>
        <taxon>Endopterygota</taxon>
        <taxon>Diptera</taxon>
        <taxon>Brachycera</taxon>
        <taxon>Stratiomyomorpha</taxon>
        <taxon>Stratiomyidae</taxon>
        <taxon>Hermetiinae</taxon>
        <taxon>Hermetia</taxon>
    </lineage>
</organism>
<evidence type="ECO:0000313" key="6">
    <source>
        <dbReference type="Proteomes" id="UP000594454"/>
    </source>
</evidence>
<dbReference type="CDD" id="cd19116">
    <property type="entry name" value="AKR_AKR2E1-5"/>
    <property type="match status" value="1"/>
</dbReference>
<dbReference type="PANTHER" id="PTHR11732">
    <property type="entry name" value="ALDO/KETO REDUCTASE"/>
    <property type="match status" value="1"/>
</dbReference>
<dbReference type="InterPro" id="IPR020471">
    <property type="entry name" value="AKR"/>
</dbReference>
<dbReference type="AlphaFoldDB" id="A0A7R8ULI7"/>
<evidence type="ECO:0000256" key="3">
    <source>
        <dbReference type="PIRSR" id="PIRSR000097-3"/>
    </source>
</evidence>
<proteinExistence type="predicted"/>
<dbReference type="GO" id="GO:0016491">
    <property type="term" value="F:oxidoreductase activity"/>
    <property type="evidence" value="ECO:0007669"/>
    <property type="project" value="InterPro"/>
</dbReference>
<feature type="domain" description="NADP-dependent oxidoreductase" evidence="4">
    <location>
        <begin position="24"/>
        <end position="275"/>
    </location>
</feature>
<keyword evidence="6" id="KW-1185">Reference proteome</keyword>
<dbReference type="Pfam" id="PF00248">
    <property type="entry name" value="Aldo_ket_red"/>
    <property type="match status" value="1"/>
</dbReference>
<evidence type="ECO:0000313" key="5">
    <source>
        <dbReference type="EMBL" id="CAD7083081.1"/>
    </source>
</evidence>
<dbReference type="EMBL" id="LR899010">
    <property type="protein sequence ID" value="CAD7083081.1"/>
    <property type="molecule type" value="Genomic_DNA"/>
</dbReference>
<evidence type="ECO:0000259" key="4">
    <source>
        <dbReference type="Pfam" id="PF00248"/>
    </source>
</evidence>
<accession>A0A7R8ULI7</accession>
<dbReference type="InterPro" id="IPR023210">
    <property type="entry name" value="NADP_OxRdtase_dom"/>
</dbReference>
<feature type="site" description="Lowers pKa of active site Tyr" evidence="3">
    <location>
        <position position="80"/>
    </location>
</feature>
<dbReference type="PROSITE" id="PS00063">
    <property type="entry name" value="ALDOKETO_REDUCTASE_3"/>
    <property type="match status" value="1"/>
</dbReference>
<reference evidence="5 6" key="1">
    <citation type="submission" date="2020-11" db="EMBL/GenBank/DDBJ databases">
        <authorList>
            <person name="Wallbank WR R."/>
            <person name="Pardo Diaz C."/>
            <person name="Kozak K."/>
            <person name="Martin S."/>
            <person name="Jiggins C."/>
            <person name="Moest M."/>
            <person name="Warren A I."/>
            <person name="Generalovic N T."/>
            <person name="Byers J.R.P. K."/>
            <person name="Montejo-Kovacevich G."/>
            <person name="Yen C E."/>
        </authorList>
    </citation>
    <scope>NUCLEOTIDE SEQUENCE [LARGE SCALE GENOMIC DNA]</scope>
</reference>
<dbReference type="Gene3D" id="3.20.20.100">
    <property type="entry name" value="NADP-dependent oxidoreductase domain"/>
    <property type="match status" value="1"/>
</dbReference>
<name>A0A7R8ULI7_HERIL</name>
<protein>
    <recommendedName>
        <fullName evidence="4">NADP-dependent oxidoreductase domain-containing protein</fullName>
    </recommendedName>
</protein>
<dbReference type="PROSITE" id="PS00798">
    <property type="entry name" value="ALDOKETO_REDUCTASE_1"/>
    <property type="match status" value="1"/>
</dbReference>
<feature type="binding site" evidence="2">
    <location>
        <position position="113"/>
    </location>
    <ligand>
        <name>substrate</name>
    </ligand>
</feature>
<dbReference type="PROSITE" id="PS00062">
    <property type="entry name" value="ALDOKETO_REDUCTASE_2"/>
    <property type="match status" value="1"/>
</dbReference>
<dbReference type="InterPro" id="IPR036812">
    <property type="entry name" value="NAD(P)_OxRdtase_dom_sf"/>
</dbReference>
<evidence type="ECO:0000256" key="1">
    <source>
        <dbReference type="PIRSR" id="PIRSR000097-1"/>
    </source>
</evidence>